<evidence type="ECO:0000256" key="3">
    <source>
        <dbReference type="ARBA" id="ARBA00012483"/>
    </source>
</evidence>
<keyword evidence="4" id="KW-0808">Transferase</keyword>
<dbReference type="InterPro" id="IPR002110">
    <property type="entry name" value="Ankyrin_rpt"/>
</dbReference>
<evidence type="ECO:0000259" key="13">
    <source>
        <dbReference type="PROSITE" id="PS50089"/>
    </source>
</evidence>
<feature type="domain" description="RING-type" evidence="13">
    <location>
        <begin position="330"/>
        <end position="379"/>
    </location>
</feature>
<sequence length="466" mass="50226">MGIACSCATDVERGLFSAIEEGDVQQVSTSINKKSKIINRGLPWTRSRVTPLHYAAIHGQAEVLKLLLEKGGAVNSVNRHHQTPLMLACRNGRVACVDLFVQLGADILMFDGIHGRTCLHYAAKSGHLDCTEQVLNAAQSTAVAQTWGFVQFLNMRDRDGATPLHLAARYSHAPVVRLLLSKGSFVGAITTRSGGSGCGFGNTPLHLAARGGSTECVKELLAWGADRTQRNSQGQTPFYIAMKYCNIACASLLNPHSAEPLVWPSPWKFISDLDPDAKVLLEAALTQANDAWEKKLFSSRGGSVILDSKEKPESTNEIDADNDDDDAELCCICFEHTCTIEVQDCGHLMCASCTLALCCHNKPNPAMPNSPAPACPFCRRTIVQLKCAEVKAAVEVLLDDFRDDEKEIDTGSVTSKCKRSAEGSSSIMGLVGRGSFRILSTAAKSSGLAADLSFKDCVTEQDVYVS</sequence>
<evidence type="ECO:0000256" key="9">
    <source>
        <dbReference type="ARBA" id="ARBA00022833"/>
    </source>
</evidence>
<dbReference type="EMBL" id="CM035409">
    <property type="protein sequence ID" value="KAH7439185.1"/>
    <property type="molecule type" value="Genomic_DNA"/>
</dbReference>
<evidence type="ECO:0000313" key="15">
    <source>
        <dbReference type="Proteomes" id="UP000825935"/>
    </source>
</evidence>
<dbReference type="EMBL" id="CM035409">
    <property type="protein sequence ID" value="KAH7439187.1"/>
    <property type="molecule type" value="Genomic_DNA"/>
</dbReference>
<comment type="pathway">
    <text evidence="2">Protein modification; protein ubiquitination.</text>
</comment>
<dbReference type="PROSITE" id="PS50297">
    <property type="entry name" value="ANK_REP_REGION"/>
    <property type="match status" value="4"/>
</dbReference>
<dbReference type="Gene3D" id="1.25.40.20">
    <property type="entry name" value="Ankyrin repeat-containing domain"/>
    <property type="match status" value="2"/>
</dbReference>
<evidence type="ECO:0000256" key="2">
    <source>
        <dbReference type="ARBA" id="ARBA00004906"/>
    </source>
</evidence>
<dbReference type="OrthoDB" id="194358at2759"/>
<dbReference type="GO" id="GO:0008270">
    <property type="term" value="F:zinc ion binding"/>
    <property type="evidence" value="ECO:0007669"/>
    <property type="project" value="UniProtKB-KW"/>
</dbReference>
<dbReference type="EMBL" id="CM035409">
    <property type="protein sequence ID" value="KAH7439184.1"/>
    <property type="molecule type" value="Genomic_DNA"/>
</dbReference>
<feature type="repeat" description="ANK" evidence="11">
    <location>
        <begin position="114"/>
        <end position="146"/>
    </location>
</feature>
<feature type="repeat" description="ANK" evidence="11">
    <location>
        <begin position="80"/>
        <end position="112"/>
    </location>
</feature>
<dbReference type="InterPro" id="IPR056760">
    <property type="entry name" value="RING_XB3-like"/>
</dbReference>
<protein>
    <recommendedName>
        <fullName evidence="3">RING-type E3 ubiquitin transferase</fullName>
        <ecNumber evidence="3">2.3.2.27</ecNumber>
    </recommendedName>
</protein>
<dbReference type="PROSITE" id="PS50088">
    <property type="entry name" value="ANK_REPEAT"/>
    <property type="match status" value="5"/>
</dbReference>
<dbReference type="EC" id="2.3.2.27" evidence="3"/>
<evidence type="ECO:0000256" key="10">
    <source>
        <dbReference type="ARBA" id="ARBA00023043"/>
    </source>
</evidence>
<keyword evidence="7 12" id="KW-0863">Zinc-finger</keyword>
<evidence type="ECO:0000256" key="11">
    <source>
        <dbReference type="PROSITE-ProRule" id="PRU00023"/>
    </source>
</evidence>
<keyword evidence="10 11" id="KW-0040">ANK repeat</keyword>
<feature type="repeat" description="ANK" evidence="11">
    <location>
        <begin position="159"/>
        <end position="191"/>
    </location>
</feature>
<dbReference type="PANTHER" id="PTHR24198:SF165">
    <property type="entry name" value="ANKYRIN REPEAT-CONTAINING PROTEIN-RELATED"/>
    <property type="match status" value="1"/>
</dbReference>
<proteinExistence type="predicted"/>
<dbReference type="SUPFAM" id="SSF48403">
    <property type="entry name" value="Ankyrin repeat"/>
    <property type="match status" value="1"/>
</dbReference>
<dbReference type="OMA" id="IQKCGHQ"/>
<organism evidence="14 15">
    <name type="scientific">Ceratopteris richardii</name>
    <name type="common">Triangle waterfern</name>
    <dbReference type="NCBI Taxonomy" id="49495"/>
    <lineage>
        <taxon>Eukaryota</taxon>
        <taxon>Viridiplantae</taxon>
        <taxon>Streptophyta</taxon>
        <taxon>Embryophyta</taxon>
        <taxon>Tracheophyta</taxon>
        <taxon>Polypodiopsida</taxon>
        <taxon>Polypodiidae</taxon>
        <taxon>Polypodiales</taxon>
        <taxon>Pteridineae</taxon>
        <taxon>Pteridaceae</taxon>
        <taxon>Parkerioideae</taxon>
        <taxon>Ceratopteris</taxon>
    </lineage>
</organism>
<dbReference type="GO" id="GO:0061630">
    <property type="term" value="F:ubiquitin protein ligase activity"/>
    <property type="evidence" value="ECO:0007669"/>
    <property type="project" value="UniProtKB-EC"/>
</dbReference>
<dbReference type="Proteomes" id="UP000825935">
    <property type="component" value="Chromosome 4"/>
</dbReference>
<name>A0A8T2USS4_CERRI</name>
<evidence type="ECO:0000256" key="1">
    <source>
        <dbReference type="ARBA" id="ARBA00000900"/>
    </source>
</evidence>
<evidence type="ECO:0000256" key="6">
    <source>
        <dbReference type="ARBA" id="ARBA00022737"/>
    </source>
</evidence>
<evidence type="ECO:0000256" key="5">
    <source>
        <dbReference type="ARBA" id="ARBA00022723"/>
    </source>
</evidence>
<dbReference type="InterPro" id="IPR036770">
    <property type="entry name" value="Ankyrin_rpt-contain_sf"/>
</dbReference>
<dbReference type="AlphaFoldDB" id="A0A8T2USS4"/>
<dbReference type="EMBL" id="CM035409">
    <property type="protein sequence ID" value="KAH7439183.1"/>
    <property type="molecule type" value="Genomic_DNA"/>
</dbReference>
<keyword evidence="5" id="KW-0479">Metal-binding</keyword>
<reference evidence="14" key="1">
    <citation type="submission" date="2021-08" db="EMBL/GenBank/DDBJ databases">
        <title>WGS assembly of Ceratopteris richardii.</title>
        <authorList>
            <person name="Marchant D.B."/>
            <person name="Chen G."/>
            <person name="Jenkins J."/>
            <person name="Shu S."/>
            <person name="Leebens-Mack J."/>
            <person name="Grimwood J."/>
            <person name="Schmutz J."/>
            <person name="Soltis P."/>
            <person name="Soltis D."/>
            <person name="Chen Z.-H."/>
        </authorList>
    </citation>
    <scope>NUCLEOTIDE SEQUENCE</scope>
    <source>
        <strain evidence="14">Whitten #5841</strain>
        <tissue evidence="14">Leaf</tissue>
    </source>
</reference>
<comment type="catalytic activity">
    <reaction evidence="1">
        <text>S-ubiquitinyl-[E2 ubiquitin-conjugating enzyme]-L-cysteine + [acceptor protein]-L-lysine = [E2 ubiquitin-conjugating enzyme]-L-cysteine + N(6)-ubiquitinyl-[acceptor protein]-L-lysine.</text>
        <dbReference type="EC" id="2.3.2.27"/>
    </reaction>
</comment>
<dbReference type="PROSITE" id="PS50089">
    <property type="entry name" value="ZF_RING_2"/>
    <property type="match status" value="1"/>
</dbReference>
<evidence type="ECO:0000256" key="8">
    <source>
        <dbReference type="ARBA" id="ARBA00022786"/>
    </source>
</evidence>
<evidence type="ECO:0000256" key="7">
    <source>
        <dbReference type="ARBA" id="ARBA00022771"/>
    </source>
</evidence>
<evidence type="ECO:0000256" key="4">
    <source>
        <dbReference type="ARBA" id="ARBA00022679"/>
    </source>
</evidence>
<keyword evidence="6" id="KW-0677">Repeat</keyword>
<dbReference type="InterPro" id="IPR013083">
    <property type="entry name" value="Znf_RING/FYVE/PHD"/>
</dbReference>
<comment type="caution">
    <text evidence="14">The sequence shown here is derived from an EMBL/GenBank/DDBJ whole genome shotgun (WGS) entry which is preliminary data.</text>
</comment>
<dbReference type="EMBL" id="CM035409">
    <property type="protein sequence ID" value="KAH7439186.1"/>
    <property type="molecule type" value="Genomic_DNA"/>
</dbReference>
<dbReference type="PANTHER" id="PTHR24198">
    <property type="entry name" value="ANKYRIN REPEAT AND PROTEIN KINASE DOMAIN-CONTAINING PROTEIN"/>
    <property type="match status" value="1"/>
</dbReference>
<evidence type="ECO:0000313" key="14">
    <source>
        <dbReference type="EMBL" id="KAH7439187.1"/>
    </source>
</evidence>
<gene>
    <name evidence="14" type="ORF">KP509_04G048700</name>
</gene>
<dbReference type="SMART" id="SM00248">
    <property type="entry name" value="ANK"/>
    <property type="match status" value="6"/>
</dbReference>
<dbReference type="PRINTS" id="PR01415">
    <property type="entry name" value="ANKYRIN"/>
</dbReference>
<dbReference type="InterPro" id="IPR001841">
    <property type="entry name" value="Znf_RING"/>
</dbReference>
<keyword evidence="15" id="KW-1185">Reference proteome</keyword>
<accession>A0A8T2USS4</accession>
<keyword evidence="8" id="KW-0833">Ubl conjugation pathway</keyword>
<dbReference type="Pfam" id="PF12796">
    <property type="entry name" value="Ank_2"/>
    <property type="match status" value="3"/>
</dbReference>
<feature type="repeat" description="ANK" evidence="11">
    <location>
        <begin position="47"/>
        <end position="79"/>
    </location>
</feature>
<feature type="repeat" description="ANK" evidence="11">
    <location>
        <begin position="200"/>
        <end position="232"/>
    </location>
</feature>
<dbReference type="Gene3D" id="3.30.40.10">
    <property type="entry name" value="Zinc/RING finger domain, C3HC4 (zinc finger)"/>
    <property type="match status" value="1"/>
</dbReference>
<dbReference type="SUPFAM" id="SSF57850">
    <property type="entry name" value="RING/U-box"/>
    <property type="match status" value="1"/>
</dbReference>
<keyword evidence="9" id="KW-0862">Zinc</keyword>
<evidence type="ECO:0000256" key="12">
    <source>
        <dbReference type="PROSITE-ProRule" id="PRU00175"/>
    </source>
</evidence>
<dbReference type="Pfam" id="PF24921">
    <property type="entry name" value="RING_XB3-XBAT31"/>
    <property type="match status" value="1"/>
</dbReference>